<dbReference type="OrthoDB" id="412647at2759"/>
<dbReference type="InParanoid" id="W4JQA6"/>
<keyword evidence="4" id="KW-0961">Cell wall biogenesis/degradation</keyword>
<accession>W4JQA6</accession>
<evidence type="ECO:0000256" key="4">
    <source>
        <dbReference type="ARBA" id="ARBA00023316"/>
    </source>
</evidence>
<dbReference type="KEGG" id="hir:HETIRDRAFT_53747"/>
<protein>
    <submittedName>
        <fullName evidence="5">Glycoside hydrolase family 16 protein</fullName>
    </submittedName>
</protein>
<reference evidence="5 6" key="1">
    <citation type="journal article" date="2012" name="New Phytol.">
        <title>Insight into trade-off between wood decay and parasitism from the genome of a fungal forest pathogen.</title>
        <authorList>
            <person name="Olson A."/>
            <person name="Aerts A."/>
            <person name="Asiegbu F."/>
            <person name="Belbahri L."/>
            <person name="Bouzid O."/>
            <person name="Broberg A."/>
            <person name="Canback B."/>
            <person name="Coutinho P.M."/>
            <person name="Cullen D."/>
            <person name="Dalman K."/>
            <person name="Deflorio G."/>
            <person name="van Diepen L.T."/>
            <person name="Dunand C."/>
            <person name="Duplessis S."/>
            <person name="Durling M."/>
            <person name="Gonthier P."/>
            <person name="Grimwood J."/>
            <person name="Fossdal C.G."/>
            <person name="Hansson D."/>
            <person name="Henrissat B."/>
            <person name="Hietala A."/>
            <person name="Himmelstrand K."/>
            <person name="Hoffmeister D."/>
            <person name="Hogberg N."/>
            <person name="James T.Y."/>
            <person name="Karlsson M."/>
            <person name="Kohler A."/>
            <person name="Kues U."/>
            <person name="Lee Y.H."/>
            <person name="Lin Y.C."/>
            <person name="Lind M."/>
            <person name="Lindquist E."/>
            <person name="Lombard V."/>
            <person name="Lucas S."/>
            <person name="Lunden K."/>
            <person name="Morin E."/>
            <person name="Murat C."/>
            <person name="Park J."/>
            <person name="Raffaello T."/>
            <person name="Rouze P."/>
            <person name="Salamov A."/>
            <person name="Schmutz J."/>
            <person name="Solheim H."/>
            <person name="Stahlberg J."/>
            <person name="Velez H."/>
            <person name="de Vries R.P."/>
            <person name="Wiebenga A."/>
            <person name="Woodward S."/>
            <person name="Yakovlev I."/>
            <person name="Garbelotto M."/>
            <person name="Martin F."/>
            <person name="Grigoriev I.V."/>
            <person name="Stenlid J."/>
        </authorList>
    </citation>
    <scope>NUCLEOTIDE SEQUENCE [LARGE SCALE GENOMIC DNA]</scope>
    <source>
        <strain evidence="5 6">TC 32-1</strain>
    </source>
</reference>
<keyword evidence="3" id="KW-0325">Glycoprotein</keyword>
<dbReference type="InterPro" id="IPR005629">
    <property type="entry name" value="Skn1/Kre6/Sbg1"/>
</dbReference>
<dbReference type="RefSeq" id="XP_009551854.1">
    <property type="nucleotide sequence ID" value="XM_009553559.1"/>
</dbReference>
<evidence type="ECO:0000256" key="2">
    <source>
        <dbReference type="ARBA" id="ARBA00023136"/>
    </source>
</evidence>
<keyword evidence="5" id="KW-0378">Hydrolase</keyword>
<dbReference type="GeneID" id="20678269"/>
<keyword evidence="2" id="KW-0472">Membrane</keyword>
<feature type="non-terminal residue" evidence="5">
    <location>
        <position position="1"/>
    </location>
</feature>
<dbReference type="GO" id="GO:0016020">
    <property type="term" value="C:membrane"/>
    <property type="evidence" value="ECO:0007669"/>
    <property type="project" value="UniProtKB-SubCell"/>
</dbReference>
<dbReference type="Proteomes" id="UP000030671">
    <property type="component" value="Unassembled WGS sequence"/>
</dbReference>
<organism evidence="5 6">
    <name type="scientific">Heterobasidion irregulare (strain TC 32-1)</name>
    <dbReference type="NCBI Taxonomy" id="747525"/>
    <lineage>
        <taxon>Eukaryota</taxon>
        <taxon>Fungi</taxon>
        <taxon>Dikarya</taxon>
        <taxon>Basidiomycota</taxon>
        <taxon>Agaricomycotina</taxon>
        <taxon>Agaricomycetes</taxon>
        <taxon>Russulales</taxon>
        <taxon>Bondarzewiaceae</taxon>
        <taxon>Heterobasidion</taxon>
        <taxon>Heterobasidion annosum species complex</taxon>
    </lineage>
</organism>
<evidence type="ECO:0000313" key="6">
    <source>
        <dbReference type="Proteomes" id="UP000030671"/>
    </source>
</evidence>
<proteinExistence type="predicted"/>
<dbReference type="AlphaFoldDB" id="W4JQA6"/>
<dbReference type="HOGENOM" id="CLU_1953924_0_0_1"/>
<dbReference type="eggNOG" id="ENOG502QR13">
    <property type="taxonomic scope" value="Eukaryota"/>
</dbReference>
<name>W4JQA6_HETIT</name>
<evidence type="ECO:0000256" key="3">
    <source>
        <dbReference type="ARBA" id="ARBA00023180"/>
    </source>
</evidence>
<keyword evidence="6" id="KW-1185">Reference proteome</keyword>
<comment type="subcellular location">
    <subcellularLocation>
        <location evidence="1">Membrane</location>
    </subcellularLocation>
</comment>
<gene>
    <name evidence="5" type="ORF">HETIRDRAFT_53747</name>
</gene>
<dbReference type="Pfam" id="PF03935">
    <property type="entry name" value="SKN1_KRE6_Sbg1"/>
    <property type="match status" value="1"/>
</dbReference>
<dbReference type="EMBL" id="KI925465">
    <property type="protein sequence ID" value="ETW75718.1"/>
    <property type="molecule type" value="Genomic_DNA"/>
</dbReference>
<evidence type="ECO:0000313" key="5">
    <source>
        <dbReference type="EMBL" id="ETW75718.1"/>
    </source>
</evidence>
<dbReference type="GO" id="GO:0016787">
    <property type="term" value="F:hydrolase activity"/>
    <property type="evidence" value="ECO:0007669"/>
    <property type="project" value="UniProtKB-KW"/>
</dbReference>
<evidence type="ECO:0000256" key="1">
    <source>
        <dbReference type="ARBA" id="ARBA00004370"/>
    </source>
</evidence>
<sequence length="129" mass="14839">QWLYSYNTCDIGTMANQIKDRLLLTAIFDRDPYNNDVLSFLPGQCLFHCTCSGKSYIGLIHFDKIYVGRLAPKIDMFEAKVYDPLIGIVSQLVQMGPFNYGYYWLNSIDNYDISNSTVTELDLYISDAY</sequence>